<organism evidence="2 3">
    <name type="scientific">Stichopus japonicus</name>
    <name type="common">Sea cucumber</name>
    <dbReference type="NCBI Taxonomy" id="307972"/>
    <lineage>
        <taxon>Eukaryota</taxon>
        <taxon>Metazoa</taxon>
        <taxon>Echinodermata</taxon>
        <taxon>Eleutherozoa</taxon>
        <taxon>Echinozoa</taxon>
        <taxon>Holothuroidea</taxon>
        <taxon>Aspidochirotacea</taxon>
        <taxon>Aspidochirotida</taxon>
        <taxon>Stichopodidae</taxon>
        <taxon>Apostichopus</taxon>
    </lineage>
</organism>
<proteinExistence type="predicted"/>
<name>A0A2G8KZD5_STIJA</name>
<dbReference type="PROSITE" id="PS50055">
    <property type="entry name" value="TYR_PHOSPHATASE_PTP"/>
    <property type="match status" value="1"/>
</dbReference>
<dbReference type="Proteomes" id="UP000230750">
    <property type="component" value="Unassembled WGS sequence"/>
</dbReference>
<dbReference type="SMART" id="SM00194">
    <property type="entry name" value="PTPc"/>
    <property type="match status" value="1"/>
</dbReference>
<dbReference type="Pfam" id="PF00102">
    <property type="entry name" value="Y_phosphatase"/>
    <property type="match status" value="1"/>
</dbReference>
<dbReference type="PANTHER" id="PTHR19134">
    <property type="entry name" value="RECEPTOR-TYPE TYROSINE-PROTEIN PHOSPHATASE"/>
    <property type="match status" value="1"/>
</dbReference>
<dbReference type="AlphaFoldDB" id="A0A2G8KZD5"/>
<dbReference type="InterPro" id="IPR000242">
    <property type="entry name" value="PTP_cat"/>
</dbReference>
<dbReference type="STRING" id="307972.A0A2G8KZD5"/>
<dbReference type="SUPFAM" id="SSF52799">
    <property type="entry name" value="(Phosphotyrosine protein) phosphatases II"/>
    <property type="match status" value="1"/>
</dbReference>
<keyword evidence="3" id="KW-1185">Reference proteome</keyword>
<sequence length="204" mass="23334">MSTCVLSFLFSLLNVRRTVEDGSVEILLILIMKARALPLRKVILLLKPQLERRKVDQKIPDTDHETRTDQAIPVYDNVQQPAPLPLTELARYITKCQSGAVDTFNEQFMGLSGDKTFIACQGPNKASLNDFWRMIWQEHVLNIVMLTNLVERGKEEEVRTVRIFHFLTWPDMDIPEQPTPLISLTKQVKAAQENVSAPLVVHCR</sequence>
<accession>A0A2G8KZD5</accession>
<dbReference type="PANTHER" id="PTHR19134:SF560">
    <property type="entry name" value="PROTEIN-TYROSINE-PHOSPHATASE"/>
    <property type="match status" value="1"/>
</dbReference>
<dbReference type="InterPro" id="IPR050348">
    <property type="entry name" value="Protein-Tyr_Phosphatase"/>
</dbReference>
<feature type="domain" description="Tyrosine-protein phosphatase" evidence="1">
    <location>
        <begin position="84"/>
        <end position="204"/>
    </location>
</feature>
<dbReference type="InterPro" id="IPR029021">
    <property type="entry name" value="Prot-tyrosine_phosphatase-like"/>
</dbReference>
<dbReference type="CDD" id="cd00047">
    <property type="entry name" value="PTPc"/>
    <property type="match status" value="1"/>
</dbReference>
<protein>
    <submittedName>
        <fullName evidence="2">Putative receptor-type tyrosine-protein phosphatase kappa</fullName>
    </submittedName>
</protein>
<evidence type="ECO:0000259" key="1">
    <source>
        <dbReference type="PROSITE" id="PS50055"/>
    </source>
</evidence>
<comment type="caution">
    <text evidence="2">The sequence shown here is derived from an EMBL/GenBank/DDBJ whole genome shotgun (WGS) entry which is preliminary data.</text>
</comment>
<evidence type="ECO:0000313" key="3">
    <source>
        <dbReference type="Proteomes" id="UP000230750"/>
    </source>
</evidence>
<dbReference type="GO" id="GO:0004725">
    <property type="term" value="F:protein tyrosine phosphatase activity"/>
    <property type="evidence" value="ECO:0007669"/>
    <property type="project" value="InterPro"/>
</dbReference>
<reference evidence="2 3" key="1">
    <citation type="journal article" date="2017" name="PLoS Biol.">
        <title>The sea cucumber genome provides insights into morphological evolution and visceral regeneration.</title>
        <authorList>
            <person name="Zhang X."/>
            <person name="Sun L."/>
            <person name="Yuan J."/>
            <person name="Sun Y."/>
            <person name="Gao Y."/>
            <person name="Zhang L."/>
            <person name="Li S."/>
            <person name="Dai H."/>
            <person name="Hamel J.F."/>
            <person name="Liu C."/>
            <person name="Yu Y."/>
            <person name="Liu S."/>
            <person name="Lin W."/>
            <person name="Guo K."/>
            <person name="Jin S."/>
            <person name="Xu P."/>
            <person name="Storey K.B."/>
            <person name="Huan P."/>
            <person name="Zhang T."/>
            <person name="Zhou Y."/>
            <person name="Zhang J."/>
            <person name="Lin C."/>
            <person name="Li X."/>
            <person name="Xing L."/>
            <person name="Huo D."/>
            <person name="Sun M."/>
            <person name="Wang L."/>
            <person name="Mercier A."/>
            <person name="Li F."/>
            <person name="Yang H."/>
            <person name="Xiang J."/>
        </authorList>
    </citation>
    <scope>NUCLEOTIDE SEQUENCE [LARGE SCALE GENOMIC DNA]</scope>
    <source>
        <strain evidence="2">Shaxun</strain>
        <tissue evidence="2">Muscle</tissue>
    </source>
</reference>
<dbReference type="Gene3D" id="3.90.190.10">
    <property type="entry name" value="Protein tyrosine phosphatase superfamily"/>
    <property type="match status" value="2"/>
</dbReference>
<dbReference type="EMBL" id="MRZV01000291">
    <property type="protein sequence ID" value="PIK53357.1"/>
    <property type="molecule type" value="Genomic_DNA"/>
</dbReference>
<evidence type="ECO:0000313" key="2">
    <source>
        <dbReference type="EMBL" id="PIK53357.1"/>
    </source>
</evidence>
<dbReference type="OrthoDB" id="6274266at2759"/>
<keyword evidence="2" id="KW-0675">Receptor</keyword>
<gene>
    <name evidence="2" type="ORF">BSL78_09774</name>
</gene>